<dbReference type="SUPFAM" id="SSF52518">
    <property type="entry name" value="Thiamin diphosphate-binding fold (THDP-binding)"/>
    <property type="match status" value="1"/>
</dbReference>
<sequence>MAKMNMIQALNSALDIALEKDPNVVCFGEDAGYFGGVFRVTAKLQEKYGLDRVFDTPINEGAIAAMAIGMAAKGLRPVAEIQFADYIFPAFDQIISEMARIRYRSAGQFTQPIVMRSPWGGGIRGGQTHSMSPEAFFTHIPGIKVVIPSNPYDAKGLLLASIESDDPVIFFEPKRIYNGPFDGQADGALSSWANHPKGEVPEGHYTVPLGKAEVVREGEAVTVITYGTQVHVALAAAEKSGIDAEVIDLKTLTPYDIDTLAASVNKTGRCVIGQEAPRTSGFAAELSAQLQEDCFYALEAPIERVTGWDTPYPHAHEWAYFPGQQRFINALKKVTETA</sequence>
<dbReference type="CDD" id="cd07036">
    <property type="entry name" value="TPP_PYR_E1-PDHc-beta_like"/>
    <property type="match status" value="1"/>
</dbReference>
<accession>A0ABU7LX89</accession>
<dbReference type="EC" id="1.2.4.4" evidence="2"/>
<proteinExistence type="predicted"/>
<dbReference type="Gene3D" id="3.40.50.920">
    <property type="match status" value="1"/>
</dbReference>
<dbReference type="InterPro" id="IPR009014">
    <property type="entry name" value="Transketo_C/PFOR_II"/>
</dbReference>
<evidence type="ECO:0000259" key="4">
    <source>
        <dbReference type="SMART" id="SM00861"/>
    </source>
</evidence>
<dbReference type="PANTHER" id="PTHR42980">
    <property type="entry name" value="2-OXOISOVALERATE DEHYDROGENASE SUBUNIT BETA-RELATED"/>
    <property type="match status" value="1"/>
</dbReference>
<dbReference type="Pfam" id="PF02780">
    <property type="entry name" value="Transketolase_C"/>
    <property type="match status" value="1"/>
</dbReference>
<dbReference type="Proteomes" id="UP001310692">
    <property type="component" value="Unassembled WGS sequence"/>
</dbReference>
<dbReference type="InterPro" id="IPR029061">
    <property type="entry name" value="THDP-binding"/>
</dbReference>
<organism evidence="5 6">
    <name type="scientific">Hyphobacterium marinum</name>
    <dbReference type="NCBI Taxonomy" id="3116574"/>
    <lineage>
        <taxon>Bacteria</taxon>
        <taxon>Pseudomonadati</taxon>
        <taxon>Pseudomonadota</taxon>
        <taxon>Alphaproteobacteria</taxon>
        <taxon>Maricaulales</taxon>
        <taxon>Maricaulaceae</taxon>
        <taxon>Hyphobacterium</taxon>
    </lineage>
</organism>
<evidence type="ECO:0000256" key="2">
    <source>
        <dbReference type="ARBA" id="ARBA00012277"/>
    </source>
</evidence>
<evidence type="ECO:0000256" key="1">
    <source>
        <dbReference type="ARBA" id="ARBA00001964"/>
    </source>
</evidence>
<evidence type="ECO:0000256" key="3">
    <source>
        <dbReference type="ARBA" id="ARBA00023002"/>
    </source>
</evidence>
<dbReference type="SUPFAM" id="SSF52922">
    <property type="entry name" value="TK C-terminal domain-like"/>
    <property type="match status" value="1"/>
</dbReference>
<dbReference type="Pfam" id="PF02779">
    <property type="entry name" value="Transket_pyr"/>
    <property type="match status" value="1"/>
</dbReference>
<protein>
    <recommendedName>
        <fullName evidence="2">3-methyl-2-oxobutanoate dehydrogenase (2-methylpropanoyl-transferring)</fullName>
        <ecNumber evidence="2">1.2.4.4</ecNumber>
    </recommendedName>
</protein>
<gene>
    <name evidence="5" type="ORF">V0U35_05775</name>
</gene>
<name>A0ABU7LX89_9PROT</name>
<reference evidence="5 6" key="1">
    <citation type="submission" date="2024-01" db="EMBL/GenBank/DDBJ databases">
        <title>Hyphobacterium bacterium isolated from marine sediment.</title>
        <authorList>
            <person name="Zhao S."/>
        </authorList>
    </citation>
    <scope>NUCLEOTIDE SEQUENCE [LARGE SCALE GENOMIC DNA]</scope>
    <source>
        <strain evidence="5 6">Y60-23</strain>
    </source>
</reference>
<keyword evidence="3 5" id="KW-0560">Oxidoreductase</keyword>
<keyword evidence="6" id="KW-1185">Reference proteome</keyword>
<dbReference type="InterPro" id="IPR033248">
    <property type="entry name" value="Transketolase_C"/>
</dbReference>
<dbReference type="SMART" id="SM00861">
    <property type="entry name" value="Transket_pyr"/>
    <property type="match status" value="1"/>
</dbReference>
<comment type="cofactor">
    <cofactor evidence="1">
        <name>thiamine diphosphate</name>
        <dbReference type="ChEBI" id="CHEBI:58937"/>
    </cofactor>
</comment>
<evidence type="ECO:0000313" key="6">
    <source>
        <dbReference type="Proteomes" id="UP001310692"/>
    </source>
</evidence>
<comment type="caution">
    <text evidence="5">The sequence shown here is derived from an EMBL/GenBank/DDBJ whole genome shotgun (WGS) entry which is preliminary data.</text>
</comment>
<dbReference type="Gene3D" id="3.40.50.970">
    <property type="match status" value="1"/>
</dbReference>
<evidence type="ECO:0000313" key="5">
    <source>
        <dbReference type="EMBL" id="MEE2566183.1"/>
    </source>
</evidence>
<dbReference type="RefSeq" id="WP_330195723.1">
    <property type="nucleotide sequence ID" value="NZ_JAZDRO010000002.1"/>
</dbReference>
<feature type="domain" description="Transketolase-like pyrimidine-binding" evidence="4">
    <location>
        <begin position="4"/>
        <end position="179"/>
    </location>
</feature>
<dbReference type="InterPro" id="IPR005475">
    <property type="entry name" value="Transketolase-like_Pyr-bd"/>
</dbReference>
<dbReference type="EMBL" id="JAZDRO010000002">
    <property type="protein sequence ID" value="MEE2566183.1"/>
    <property type="molecule type" value="Genomic_DNA"/>
</dbReference>
<dbReference type="PANTHER" id="PTHR42980:SF1">
    <property type="entry name" value="2-OXOISOVALERATE DEHYDROGENASE SUBUNIT BETA, MITOCHONDRIAL"/>
    <property type="match status" value="1"/>
</dbReference>
<dbReference type="GO" id="GO:0016491">
    <property type="term" value="F:oxidoreductase activity"/>
    <property type="evidence" value="ECO:0007669"/>
    <property type="project" value="UniProtKB-KW"/>
</dbReference>